<sequence>MDVRMLSFLVGLFSVFNTIQFIIFDLNQMTYIGYQDKYNIYKTTDSQLGSWVMRNRRVINTVLSLVTLGVSCFLLYCLHNNTYTGLPIYAVWIVAYECIHLSIALFIHRIIKNQFRELSHLYLIFQVSRMFLHFLGLPCLAKHGYSIYKDSSISGKLSRRRRSSVSTMDSWSRVGPGMLYRKSN</sequence>
<name>A0A5E4B9X1_MARMO</name>
<keyword evidence="4" id="KW-1185">Reference proteome</keyword>
<dbReference type="EMBL" id="CABDUW010000348">
    <property type="protein sequence ID" value="VTJ66544.1"/>
    <property type="molecule type" value="Genomic_DNA"/>
</dbReference>
<keyword evidence="1" id="KW-1133">Transmembrane helix</keyword>
<evidence type="ECO:0008006" key="5">
    <source>
        <dbReference type="Google" id="ProtNLM"/>
    </source>
</evidence>
<gene>
    <name evidence="2" type="ORF">GHT09_000695</name>
    <name evidence="3" type="ORF">MONAX_5E026676</name>
</gene>
<dbReference type="Pfam" id="PF15049">
    <property type="entry name" value="DUF4534"/>
    <property type="match status" value="1"/>
</dbReference>
<dbReference type="AlphaFoldDB" id="A0A5E4B9X1"/>
<dbReference type="Proteomes" id="UP000335636">
    <property type="component" value="Unassembled WGS sequence"/>
</dbReference>
<keyword evidence="1" id="KW-0472">Membrane</keyword>
<feature type="transmembrane region" description="Helical" evidence="1">
    <location>
        <begin position="6"/>
        <end position="24"/>
    </location>
</feature>
<reference evidence="2" key="2">
    <citation type="submission" date="2020-08" db="EMBL/GenBank/DDBJ databases">
        <authorList>
            <person name="Shumante A."/>
            <person name="Zimin A.V."/>
            <person name="Puiu D."/>
            <person name="Salzberg S.L."/>
        </authorList>
    </citation>
    <scope>NUCLEOTIDE SEQUENCE</scope>
    <source>
        <strain evidence="2">WC2-LM</strain>
        <tissue evidence="2">Liver</tissue>
    </source>
</reference>
<feature type="transmembrane region" description="Helical" evidence="1">
    <location>
        <begin position="88"/>
        <end position="107"/>
    </location>
</feature>
<dbReference type="Proteomes" id="UP000662637">
    <property type="component" value="Unassembled WGS sequence"/>
</dbReference>
<dbReference type="InterPro" id="IPR027862">
    <property type="entry name" value="DUF4534"/>
</dbReference>
<proteinExistence type="predicted"/>
<protein>
    <recommendedName>
        <fullName evidence="5">Transmembrane protein 217</fullName>
    </recommendedName>
</protein>
<evidence type="ECO:0000313" key="3">
    <source>
        <dbReference type="EMBL" id="VTJ66544.1"/>
    </source>
</evidence>
<organism evidence="3 4">
    <name type="scientific">Marmota monax</name>
    <name type="common">Woodchuck</name>
    <dbReference type="NCBI Taxonomy" id="9995"/>
    <lineage>
        <taxon>Eukaryota</taxon>
        <taxon>Metazoa</taxon>
        <taxon>Chordata</taxon>
        <taxon>Craniata</taxon>
        <taxon>Vertebrata</taxon>
        <taxon>Euteleostomi</taxon>
        <taxon>Mammalia</taxon>
        <taxon>Eutheria</taxon>
        <taxon>Euarchontoglires</taxon>
        <taxon>Glires</taxon>
        <taxon>Rodentia</taxon>
        <taxon>Sciuromorpha</taxon>
        <taxon>Sciuridae</taxon>
        <taxon>Xerinae</taxon>
        <taxon>Marmotini</taxon>
        <taxon>Marmota</taxon>
    </lineage>
</organism>
<accession>A0A5E4B9X1</accession>
<reference evidence="3 4" key="1">
    <citation type="submission" date="2019-04" db="EMBL/GenBank/DDBJ databases">
        <authorList>
            <person name="Alioto T."/>
            <person name="Alioto T."/>
        </authorList>
    </citation>
    <scope>NUCLEOTIDE SEQUENCE [LARGE SCALE GENOMIC DNA]</scope>
</reference>
<dbReference type="EMBL" id="WJEC01000022">
    <property type="protein sequence ID" value="KAF7486829.1"/>
    <property type="molecule type" value="Genomic_DNA"/>
</dbReference>
<dbReference type="PANTHER" id="PTHR34928">
    <property type="entry name" value="TRANSMEMBRANE PROTEIN 217"/>
    <property type="match status" value="1"/>
</dbReference>
<evidence type="ECO:0000313" key="4">
    <source>
        <dbReference type="Proteomes" id="UP000335636"/>
    </source>
</evidence>
<evidence type="ECO:0000313" key="2">
    <source>
        <dbReference type="EMBL" id="KAF7486829.1"/>
    </source>
</evidence>
<dbReference type="PANTHER" id="PTHR34928:SF3">
    <property type="entry name" value="TRANSMEMBRANE PROTEIN 217B-RELATED"/>
    <property type="match status" value="1"/>
</dbReference>
<feature type="transmembrane region" description="Helical" evidence="1">
    <location>
        <begin position="58"/>
        <end position="76"/>
    </location>
</feature>
<evidence type="ECO:0000256" key="1">
    <source>
        <dbReference type="SAM" id="Phobius"/>
    </source>
</evidence>
<keyword evidence="1" id="KW-0812">Transmembrane</keyword>